<dbReference type="GeneID" id="69569233"/>
<proteinExistence type="predicted"/>
<comment type="caution">
    <text evidence="3">The sequence shown here is derived from an EMBL/GenBank/DDBJ whole genome shotgun (WGS) entry which is preliminary data.</text>
</comment>
<accession>A0A8B5VWV4</accession>
<dbReference type="RefSeq" id="WP_102866060.1">
    <property type="nucleotide sequence ID" value="NZ_JAJCNM010000008.1"/>
</dbReference>
<evidence type="ECO:0000313" key="3">
    <source>
        <dbReference type="EMBL" id="TRZ32641.1"/>
    </source>
</evidence>
<reference evidence="3 4" key="1">
    <citation type="submission" date="2017-10" db="EMBL/GenBank/DDBJ databases">
        <title>FDA dAtabase for Regulatory Grade micrObial Sequences (FDA-ARGOS): Supporting development and validation of Infectious Disease Dx tests.</title>
        <authorList>
            <person name="Campos J."/>
            <person name="Goldberg B."/>
            <person name="Tallon L.J."/>
            <person name="Sadzewicz L."/>
            <person name="Sengamalay N."/>
            <person name="Ott S."/>
            <person name="Godinez A."/>
            <person name="Nagaraj S."/>
            <person name="Vyas G."/>
            <person name="Aluvathingal J."/>
            <person name="Nadendla S."/>
            <person name="Geyer C."/>
            <person name="Nandy P."/>
            <person name="Hobson J."/>
            <person name="Sichtig H."/>
        </authorList>
    </citation>
    <scope>NUCLEOTIDE SEQUENCE [LARGE SCALE GENOMIC DNA]</scope>
    <source>
        <strain evidence="3 4">FDAARGOS_185</strain>
    </source>
</reference>
<gene>
    <name evidence="3" type="ORF">AUF17_00510</name>
</gene>
<dbReference type="AlphaFoldDB" id="A0A8B5VWV4"/>
<organism evidence="3 4">
    <name type="scientific">Enterococcus avium</name>
    <name type="common">Streptococcus avium</name>
    <dbReference type="NCBI Taxonomy" id="33945"/>
    <lineage>
        <taxon>Bacteria</taxon>
        <taxon>Bacillati</taxon>
        <taxon>Bacillota</taxon>
        <taxon>Bacilli</taxon>
        <taxon>Lactobacillales</taxon>
        <taxon>Enterococcaceae</taxon>
        <taxon>Enterococcus</taxon>
    </lineage>
</organism>
<feature type="transmembrane region" description="Helical" evidence="2">
    <location>
        <begin position="46"/>
        <end position="67"/>
    </location>
</feature>
<evidence type="ECO:0000313" key="4">
    <source>
        <dbReference type="Proteomes" id="UP000316316"/>
    </source>
</evidence>
<evidence type="ECO:0000256" key="1">
    <source>
        <dbReference type="SAM" id="MobiDB-lite"/>
    </source>
</evidence>
<protein>
    <submittedName>
        <fullName evidence="3">DUF4947 domain-containing protein</fullName>
    </submittedName>
</protein>
<sequence length="339" mass="38849">MKGLVCKYCGGNQFEKIESGYECSYCHAVYELDAPPLEKRQPRKKLAFIISITLFLIVGILFISSIFNPFSLKATPSKSGSKLTTFKPVTNAKSSTDSTTYSPSQLNNPERNVRIAELSLNQEEIDLALVSAEEYGGDETEEFKERVSAAQKQHDTLEKNRLRTSPNEEMIIENPNSDFAITTYYREAGFLAAYGPDFDQYSSSDILRIWGQPDEIVTDSEQIQKKLALKFDEQNNPINYEAKMLRKQWQQGELTWREVRAFIAINTDNTFGGFTKLFVYEKQGKPNVYFKNDQVGYVTPIVRYIYFNRLPEQYSRAGLGKYPDDFPENYGSDGLYHEK</sequence>
<dbReference type="EMBL" id="PDXQ01000001">
    <property type="protein sequence ID" value="TRZ32641.1"/>
    <property type="molecule type" value="Genomic_DNA"/>
</dbReference>
<evidence type="ECO:0000256" key="2">
    <source>
        <dbReference type="SAM" id="Phobius"/>
    </source>
</evidence>
<name>A0A8B5VWV4_ENTAV</name>
<feature type="region of interest" description="Disordered" evidence="1">
    <location>
        <begin position="75"/>
        <end position="107"/>
    </location>
</feature>
<keyword evidence="2" id="KW-0472">Membrane</keyword>
<dbReference type="Pfam" id="PF16305">
    <property type="entry name" value="DUF4947"/>
    <property type="match status" value="1"/>
</dbReference>
<dbReference type="Proteomes" id="UP000316316">
    <property type="component" value="Unassembled WGS sequence"/>
</dbReference>
<keyword evidence="2" id="KW-1133">Transmembrane helix</keyword>
<dbReference type="InterPro" id="IPR032542">
    <property type="entry name" value="DUF4947"/>
</dbReference>
<keyword evidence="2" id="KW-0812">Transmembrane</keyword>